<gene>
    <name evidence="1" type="ORF">F7231_18790</name>
</gene>
<organism evidence="1 2">
    <name type="scientific">Fibrivirga algicola</name>
    <dbReference type="NCBI Taxonomy" id="2950420"/>
    <lineage>
        <taxon>Bacteria</taxon>
        <taxon>Pseudomonadati</taxon>
        <taxon>Bacteroidota</taxon>
        <taxon>Cytophagia</taxon>
        <taxon>Cytophagales</taxon>
        <taxon>Spirosomataceae</taxon>
        <taxon>Fibrivirga</taxon>
    </lineage>
</organism>
<evidence type="ECO:0008006" key="3">
    <source>
        <dbReference type="Google" id="ProtNLM"/>
    </source>
</evidence>
<evidence type="ECO:0000313" key="1">
    <source>
        <dbReference type="EMBL" id="NID12228.1"/>
    </source>
</evidence>
<name>A0ABX0QNQ3_9BACT</name>
<proteinExistence type="predicted"/>
<protein>
    <recommendedName>
        <fullName evidence="3">Lipoprotein</fullName>
    </recommendedName>
</protein>
<dbReference type="Proteomes" id="UP000606008">
    <property type="component" value="Unassembled WGS sequence"/>
</dbReference>
<dbReference type="PROSITE" id="PS51257">
    <property type="entry name" value="PROKAR_LIPOPROTEIN"/>
    <property type="match status" value="1"/>
</dbReference>
<evidence type="ECO:0000313" key="2">
    <source>
        <dbReference type="Proteomes" id="UP000606008"/>
    </source>
</evidence>
<comment type="caution">
    <text evidence="1">The sequence shown here is derived from an EMBL/GenBank/DDBJ whole genome shotgun (WGS) entry which is preliminary data.</text>
</comment>
<dbReference type="RefSeq" id="WP_085414093.1">
    <property type="nucleotide sequence ID" value="NZ_WAEL01000007.1"/>
</dbReference>
<accession>A0ABX0QNQ3</accession>
<dbReference type="EMBL" id="WAEL01000007">
    <property type="protein sequence ID" value="NID12228.1"/>
    <property type="molecule type" value="Genomic_DNA"/>
</dbReference>
<sequence>MKRLLLLTALCGLSVACTTTRPTPGHQPADESEYYVKASPMEELNRRILPDPIGGLGHSNDVQLSVTDIRLTAKYTVLYLTFDYARGQYGTGSTTQISIDPKAKLVSPDGKETFAFVKAEGIRQTPDHIDVQSGTKAKFVLYFERLTPGITDFALFECKDSPGLTCWNITDMHVDNPSAQ</sequence>
<keyword evidence="2" id="KW-1185">Reference proteome</keyword>
<reference evidence="2" key="2">
    <citation type="submission" date="2023-07" db="EMBL/GenBank/DDBJ databases">
        <authorList>
            <person name="Jung D.-H."/>
        </authorList>
    </citation>
    <scope>NUCLEOTIDE SEQUENCE [LARGE SCALE GENOMIC DNA]</scope>
    <source>
        <strain evidence="2">JA-25</strain>
    </source>
</reference>
<reference evidence="2" key="1">
    <citation type="submission" date="2019-09" db="EMBL/GenBank/DDBJ databases">
        <authorList>
            <person name="Jung D.-H."/>
        </authorList>
    </citation>
    <scope>NUCLEOTIDE SEQUENCE [LARGE SCALE GENOMIC DNA]</scope>
    <source>
        <strain evidence="2">JA-25</strain>
    </source>
</reference>